<feature type="compositionally biased region" description="Basic and acidic residues" evidence="2">
    <location>
        <begin position="196"/>
        <end position="209"/>
    </location>
</feature>
<keyword evidence="3" id="KW-0812">Transmembrane</keyword>
<protein>
    <submittedName>
        <fullName evidence="4">Uncharacterized protein</fullName>
    </submittedName>
</protein>
<dbReference type="EMBL" id="QKUB01000013">
    <property type="protein sequence ID" value="PZV98710.1"/>
    <property type="molecule type" value="Genomic_DNA"/>
</dbReference>
<dbReference type="OrthoDB" id="403523at2"/>
<evidence type="ECO:0000313" key="5">
    <source>
        <dbReference type="Proteomes" id="UP000249646"/>
    </source>
</evidence>
<evidence type="ECO:0000256" key="2">
    <source>
        <dbReference type="SAM" id="MobiDB-lite"/>
    </source>
</evidence>
<dbReference type="Proteomes" id="UP000249646">
    <property type="component" value="Unassembled WGS sequence"/>
</dbReference>
<feature type="transmembrane region" description="Helical" evidence="3">
    <location>
        <begin position="12"/>
        <end position="30"/>
    </location>
</feature>
<keyword evidence="3" id="KW-0472">Membrane</keyword>
<comment type="caution">
    <text evidence="4">The sequence shown here is derived from an EMBL/GenBank/DDBJ whole genome shotgun (WGS) entry which is preliminary data.</text>
</comment>
<feature type="coiled-coil region" evidence="1">
    <location>
        <begin position="36"/>
        <end position="156"/>
    </location>
</feature>
<proteinExistence type="predicted"/>
<name>A0A2W7G0H2_9BACT</name>
<reference evidence="4 5" key="1">
    <citation type="submission" date="2018-06" db="EMBL/GenBank/DDBJ databases">
        <title>Genomic Encyclopedia of Archaeal and Bacterial Type Strains, Phase II (KMG-II): from individual species to whole genera.</title>
        <authorList>
            <person name="Goeker M."/>
        </authorList>
    </citation>
    <scope>NUCLEOTIDE SEQUENCE [LARGE SCALE GENOMIC DNA]</scope>
    <source>
        <strain evidence="4 5">ATCC 51348</strain>
    </source>
</reference>
<dbReference type="RefSeq" id="WP_111518875.1">
    <property type="nucleotide sequence ID" value="NZ_QKUB01000013.1"/>
</dbReference>
<sequence length="209" mass="24690">MNKIIDLLPVFIPLITSFIGLVLTVIFTSLNHTKKMKYLRNRIDTLEKENNDINLNFKLYKEKMDNWAFDMKVDLKKAVDENTLLIKKLEMYKNNNSVEYNRELEKKLQDYLKSSDTLSNELLKVKNLNVELVHKIEELTFENNKLKEKLGLLEKELDKQVSFIENVKKFEDAIKNFDFSKKEETPKEIAPSQPKSDFRGSIEKDPIVW</sequence>
<evidence type="ECO:0000313" key="4">
    <source>
        <dbReference type="EMBL" id="PZV98710.1"/>
    </source>
</evidence>
<keyword evidence="5" id="KW-1185">Reference proteome</keyword>
<evidence type="ECO:0000256" key="3">
    <source>
        <dbReference type="SAM" id="Phobius"/>
    </source>
</evidence>
<gene>
    <name evidence="4" type="ORF">BCF89_1133</name>
</gene>
<feature type="region of interest" description="Disordered" evidence="2">
    <location>
        <begin position="182"/>
        <end position="209"/>
    </location>
</feature>
<dbReference type="AlphaFoldDB" id="A0A2W7G0H2"/>
<keyword evidence="3" id="KW-1133">Transmembrane helix</keyword>
<accession>A0A2W7G0H2</accession>
<keyword evidence="1" id="KW-0175">Coiled coil</keyword>
<organism evidence="4 5">
    <name type="scientific">Metamycoplasma auris</name>
    <dbReference type="NCBI Taxonomy" id="51363"/>
    <lineage>
        <taxon>Bacteria</taxon>
        <taxon>Bacillati</taxon>
        <taxon>Mycoplasmatota</taxon>
        <taxon>Mycoplasmoidales</taxon>
        <taxon>Metamycoplasmataceae</taxon>
        <taxon>Metamycoplasma</taxon>
    </lineage>
</organism>
<evidence type="ECO:0000256" key="1">
    <source>
        <dbReference type="SAM" id="Coils"/>
    </source>
</evidence>